<keyword evidence="2" id="KW-1185">Reference proteome</keyword>
<dbReference type="Proteomes" id="UP001145114">
    <property type="component" value="Unassembled WGS sequence"/>
</dbReference>
<evidence type="ECO:0000313" key="1">
    <source>
        <dbReference type="EMBL" id="KAJ1676907.1"/>
    </source>
</evidence>
<organism evidence="1 2">
    <name type="scientific">Spiromyces aspiralis</name>
    <dbReference type="NCBI Taxonomy" id="68401"/>
    <lineage>
        <taxon>Eukaryota</taxon>
        <taxon>Fungi</taxon>
        <taxon>Fungi incertae sedis</taxon>
        <taxon>Zoopagomycota</taxon>
        <taxon>Kickxellomycotina</taxon>
        <taxon>Kickxellomycetes</taxon>
        <taxon>Kickxellales</taxon>
        <taxon>Kickxellaceae</taxon>
        <taxon>Spiromyces</taxon>
    </lineage>
</organism>
<reference evidence="1" key="1">
    <citation type="submission" date="2022-06" db="EMBL/GenBank/DDBJ databases">
        <title>Phylogenomic reconstructions and comparative analyses of Kickxellomycotina fungi.</title>
        <authorList>
            <person name="Reynolds N.K."/>
            <person name="Stajich J.E."/>
            <person name="Barry K."/>
            <person name="Grigoriev I.V."/>
            <person name="Crous P."/>
            <person name="Smith M.E."/>
        </authorList>
    </citation>
    <scope>NUCLEOTIDE SEQUENCE</scope>
    <source>
        <strain evidence="1">RSA 2271</strain>
    </source>
</reference>
<feature type="non-terminal residue" evidence="1">
    <location>
        <position position="276"/>
    </location>
</feature>
<proteinExistence type="predicted"/>
<protein>
    <submittedName>
        <fullName evidence="1">Uncharacterized protein</fullName>
    </submittedName>
</protein>
<gene>
    <name evidence="1" type="ORF">EV182_007267</name>
</gene>
<sequence>METTMTTTNIAAPTASLGIPKTMPLRELTTFAGLLPKITPEYIKEYYPSYLKLVNVQVFHRHGERTPVSYQPTSYAPKQWDFCREANKFHSEFLRSVGQFTRHPDAPVESNIAKWQGFTFPATLQAAKQEREQQQQQQQQTASKHEKQGDSTEWRESTCAWGQLTDVGRESMKRVGRFLRSLYIDQLQFMPARAPSDGSLYLRSSEYTRTIESINMLVSGLYPTTATDGSLKHLRLHIRPKQLDNLPLLYSAQWVARMMPEAQRRARAIYSGFIDA</sequence>
<evidence type="ECO:0000313" key="2">
    <source>
        <dbReference type="Proteomes" id="UP001145114"/>
    </source>
</evidence>
<dbReference type="EMBL" id="JAMZIH010003303">
    <property type="protein sequence ID" value="KAJ1676907.1"/>
    <property type="molecule type" value="Genomic_DNA"/>
</dbReference>
<name>A0ACC1HL39_9FUNG</name>
<comment type="caution">
    <text evidence="1">The sequence shown here is derived from an EMBL/GenBank/DDBJ whole genome shotgun (WGS) entry which is preliminary data.</text>
</comment>
<accession>A0ACC1HL39</accession>